<evidence type="ECO:0000313" key="2">
    <source>
        <dbReference type="Proteomes" id="UP000044602"/>
    </source>
</evidence>
<dbReference type="Proteomes" id="UP000044602">
    <property type="component" value="Unassembled WGS sequence"/>
</dbReference>
<accession>A0A0G4MFH8</accession>
<evidence type="ECO:0000313" key="1">
    <source>
        <dbReference type="EMBL" id="CRK32962.1"/>
    </source>
</evidence>
<dbReference type="EMBL" id="CVQH01022394">
    <property type="protein sequence ID" value="CRK32962.1"/>
    <property type="molecule type" value="Genomic_DNA"/>
</dbReference>
<protein>
    <submittedName>
        <fullName evidence="1">Uncharacterized protein</fullName>
    </submittedName>
</protein>
<reference evidence="1 2" key="1">
    <citation type="submission" date="2015-05" db="EMBL/GenBank/DDBJ databases">
        <authorList>
            <person name="Wang D.B."/>
            <person name="Wang M."/>
        </authorList>
    </citation>
    <scope>NUCLEOTIDE SEQUENCE [LARGE SCALE GENOMIC DNA]</scope>
    <source>
        <strain evidence="1">VL1</strain>
    </source>
</reference>
<dbReference type="AlphaFoldDB" id="A0A0G4MFH8"/>
<gene>
    <name evidence="1" type="ORF">BN1708_016206</name>
</gene>
<keyword evidence="2" id="KW-1185">Reference proteome</keyword>
<organism evidence="1 2">
    <name type="scientific">Verticillium longisporum</name>
    <name type="common">Verticillium dahliae var. longisporum</name>
    <dbReference type="NCBI Taxonomy" id="100787"/>
    <lineage>
        <taxon>Eukaryota</taxon>
        <taxon>Fungi</taxon>
        <taxon>Dikarya</taxon>
        <taxon>Ascomycota</taxon>
        <taxon>Pezizomycotina</taxon>
        <taxon>Sordariomycetes</taxon>
        <taxon>Hypocreomycetidae</taxon>
        <taxon>Glomerellales</taxon>
        <taxon>Plectosphaerellaceae</taxon>
        <taxon>Verticillium</taxon>
    </lineage>
</organism>
<sequence length="22" mass="2663">MRLLKTEVYATFNFAQSLWQDT</sequence>
<name>A0A0G4MFH8_VERLO</name>
<proteinExistence type="predicted"/>